<feature type="transmembrane region" description="Helical" evidence="7">
    <location>
        <begin position="217"/>
        <end position="238"/>
    </location>
</feature>
<feature type="transmembrane region" description="Helical" evidence="7">
    <location>
        <begin position="60"/>
        <end position="79"/>
    </location>
</feature>
<comment type="subcellular location">
    <subcellularLocation>
        <location evidence="1">Cell membrane</location>
        <topology evidence="1">Multi-pass membrane protein</topology>
    </subcellularLocation>
</comment>
<name>A0A3B9ISR4_9PROT</name>
<accession>A0A3B9ISR4</accession>
<comment type="caution">
    <text evidence="8">The sequence shown here is derived from an EMBL/GenBank/DDBJ whole genome shotgun (WGS) entry which is preliminary data.</text>
</comment>
<dbReference type="PANTHER" id="PTHR42770:SF15">
    <property type="entry name" value="GLUTAMATE_GAMMA-AMINOBUTYRATE ANTIPORTER-RELATED"/>
    <property type="match status" value="1"/>
</dbReference>
<keyword evidence="3" id="KW-1003">Cell membrane</keyword>
<dbReference type="PANTHER" id="PTHR42770">
    <property type="entry name" value="AMINO ACID TRANSPORTER-RELATED"/>
    <property type="match status" value="1"/>
</dbReference>
<dbReference type="GO" id="GO:0022857">
    <property type="term" value="F:transmembrane transporter activity"/>
    <property type="evidence" value="ECO:0007669"/>
    <property type="project" value="InterPro"/>
</dbReference>
<feature type="transmembrane region" description="Helical" evidence="7">
    <location>
        <begin position="12"/>
        <end position="40"/>
    </location>
</feature>
<sequence>ASAEMKNPARDVPLTIAVSGILIAAFYLFATIGILIALPLEEIDLVSGIVDTLRVLLGEGGASGAFVIALGLMALYSFLANMVTWTMGANRSAAEAAIDGNLPPMFARLHAVHKTPASAAIVTGVVTTVVIVIYGFLAADAEDLFWTLFAFSSIVFLLPYLLMFAAFLRLRSIDASTARPYRVPGGEGGAWVLALLCILFILQAIVFFIYTPGEFDATYAASVVIGVLVTILIGEFLVRGRRRA</sequence>
<feature type="non-terminal residue" evidence="8">
    <location>
        <position position="1"/>
    </location>
</feature>
<dbReference type="AlphaFoldDB" id="A0A3B9ISR4"/>
<keyword evidence="5 7" id="KW-1133">Transmembrane helix</keyword>
<evidence type="ECO:0000256" key="6">
    <source>
        <dbReference type="ARBA" id="ARBA00023136"/>
    </source>
</evidence>
<evidence type="ECO:0000313" key="9">
    <source>
        <dbReference type="Proteomes" id="UP000257706"/>
    </source>
</evidence>
<protein>
    <submittedName>
        <fullName evidence="8">Amino acid permease</fullName>
    </submittedName>
</protein>
<proteinExistence type="predicted"/>
<dbReference type="Pfam" id="PF13520">
    <property type="entry name" value="AA_permease_2"/>
    <property type="match status" value="1"/>
</dbReference>
<evidence type="ECO:0000256" key="4">
    <source>
        <dbReference type="ARBA" id="ARBA00022692"/>
    </source>
</evidence>
<keyword evidence="4 7" id="KW-0812">Transmembrane</keyword>
<dbReference type="InterPro" id="IPR002293">
    <property type="entry name" value="AA/rel_permease1"/>
</dbReference>
<keyword evidence="2" id="KW-0813">Transport</keyword>
<dbReference type="GO" id="GO:0005886">
    <property type="term" value="C:plasma membrane"/>
    <property type="evidence" value="ECO:0007669"/>
    <property type="project" value="UniProtKB-SubCell"/>
</dbReference>
<feature type="transmembrane region" description="Helical" evidence="7">
    <location>
        <begin position="117"/>
        <end position="138"/>
    </location>
</feature>
<dbReference type="Proteomes" id="UP000257706">
    <property type="component" value="Unassembled WGS sequence"/>
</dbReference>
<gene>
    <name evidence="8" type="ORF">DCK97_26155</name>
</gene>
<dbReference type="InterPro" id="IPR050367">
    <property type="entry name" value="APC_superfamily"/>
</dbReference>
<dbReference type="Gene3D" id="1.20.1740.10">
    <property type="entry name" value="Amino acid/polyamine transporter I"/>
    <property type="match status" value="1"/>
</dbReference>
<evidence type="ECO:0000313" key="8">
    <source>
        <dbReference type="EMBL" id="HAE50901.1"/>
    </source>
</evidence>
<feature type="transmembrane region" description="Helical" evidence="7">
    <location>
        <begin position="144"/>
        <end position="168"/>
    </location>
</feature>
<evidence type="ECO:0000256" key="7">
    <source>
        <dbReference type="SAM" id="Phobius"/>
    </source>
</evidence>
<dbReference type="EMBL" id="DMAI01000425">
    <property type="protein sequence ID" value="HAE50901.1"/>
    <property type="molecule type" value="Genomic_DNA"/>
</dbReference>
<evidence type="ECO:0000256" key="1">
    <source>
        <dbReference type="ARBA" id="ARBA00004651"/>
    </source>
</evidence>
<organism evidence="8 9">
    <name type="scientific">Tistrella mobilis</name>
    <dbReference type="NCBI Taxonomy" id="171437"/>
    <lineage>
        <taxon>Bacteria</taxon>
        <taxon>Pseudomonadati</taxon>
        <taxon>Pseudomonadota</taxon>
        <taxon>Alphaproteobacteria</taxon>
        <taxon>Geminicoccales</taxon>
        <taxon>Geminicoccaceae</taxon>
        <taxon>Tistrella</taxon>
    </lineage>
</organism>
<feature type="transmembrane region" description="Helical" evidence="7">
    <location>
        <begin position="189"/>
        <end position="211"/>
    </location>
</feature>
<reference evidence="8 9" key="1">
    <citation type="journal article" date="2018" name="Nat. Biotechnol.">
        <title>A standardized bacterial taxonomy based on genome phylogeny substantially revises the tree of life.</title>
        <authorList>
            <person name="Parks D.H."/>
            <person name="Chuvochina M."/>
            <person name="Waite D.W."/>
            <person name="Rinke C."/>
            <person name="Skarshewski A."/>
            <person name="Chaumeil P.A."/>
            <person name="Hugenholtz P."/>
        </authorList>
    </citation>
    <scope>NUCLEOTIDE SEQUENCE [LARGE SCALE GENOMIC DNA]</scope>
    <source>
        <strain evidence="8">UBA8739</strain>
    </source>
</reference>
<evidence type="ECO:0000256" key="5">
    <source>
        <dbReference type="ARBA" id="ARBA00022989"/>
    </source>
</evidence>
<evidence type="ECO:0000256" key="2">
    <source>
        <dbReference type="ARBA" id="ARBA00022448"/>
    </source>
</evidence>
<evidence type="ECO:0000256" key="3">
    <source>
        <dbReference type="ARBA" id="ARBA00022475"/>
    </source>
</evidence>
<keyword evidence="6 7" id="KW-0472">Membrane</keyword>